<evidence type="ECO:0000256" key="6">
    <source>
        <dbReference type="ARBA" id="ARBA00031027"/>
    </source>
</evidence>
<proteinExistence type="predicted"/>
<evidence type="ECO:0000256" key="3">
    <source>
        <dbReference type="ARBA" id="ARBA00022692"/>
    </source>
</evidence>
<dbReference type="InterPro" id="IPR003945">
    <property type="entry name" value="NU5C-like"/>
</dbReference>
<organism evidence="10">
    <name type="scientific">Macrotrachela quadricornifera</name>
    <dbReference type="NCBI Taxonomy" id="104788"/>
    <lineage>
        <taxon>Eukaryota</taxon>
        <taxon>Metazoa</taxon>
        <taxon>Spiralia</taxon>
        <taxon>Gnathifera</taxon>
        <taxon>Rotifera</taxon>
        <taxon>Eurotatoria</taxon>
        <taxon>Bdelloidea</taxon>
        <taxon>Philodinida</taxon>
        <taxon>Philodinidae</taxon>
        <taxon>Macrotrachela</taxon>
    </lineage>
</organism>
<protein>
    <recommendedName>
        <fullName evidence="2">NADH:ubiquinone reductase (H(+)-translocating)</fullName>
        <ecNumber evidence="2">7.1.1.2</ecNumber>
    </recommendedName>
    <alternativeName>
        <fullName evidence="6">NADH dehydrogenase subunit 5</fullName>
    </alternativeName>
</protein>
<keyword evidence="4 8" id="KW-1133">Transmembrane helix</keyword>
<comment type="subcellular location">
    <subcellularLocation>
        <location evidence="1">Membrane</location>
        <topology evidence="1">Multi-pass membrane protein</topology>
    </subcellularLocation>
</comment>
<evidence type="ECO:0000256" key="2">
    <source>
        <dbReference type="ARBA" id="ARBA00012944"/>
    </source>
</evidence>
<feature type="transmembrane region" description="Helical" evidence="8">
    <location>
        <begin position="146"/>
        <end position="175"/>
    </location>
</feature>
<feature type="transmembrane region" description="Helical" evidence="8">
    <location>
        <begin position="230"/>
        <end position="248"/>
    </location>
</feature>
<reference evidence="10" key="1">
    <citation type="journal article" date="2012" name="PLoS ONE">
        <title>A Mitogenomic Re-Evaluation of the Bdelloid Phylogeny and Relationships among the Syndermata.</title>
        <authorList>
            <person name="Lasek-Nesselquist E."/>
        </authorList>
    </citation>
    <scope>NUCLEOTIDE SEQUENCE</scope>
    <source>
        <strain evidence="10">MQ</strain>
    </source>
</reference>
<dbReference type="GO" id="GO:0008137">
    <property type="term" value="F:NADH dehydrogenase (ubiquinone) activity"/>
    <property type="evidence" value="ECO:0007669"/>
    <property type="project" value="UniProtKB-EC"/>
</dbReference>
<dbReference type="GO" id="GO:0003954">
    <property type="term" value="F:NADH dehydrogenase activity"/>
    <property type="evidence" value="ECO:0007669"/>
    <property type="project" value="TreeGrafter"/>
</dbReference>
<dbReference type="PRINTS" id="PR01434">
    <property type="entry name" value="NADHDHGNASE5"/>
</dbReference>
<feature type="transmembrane region" description="Helical" evidence="8">
    <location>
        <begin position="105"/>
        <end position="126"/>
    </location>
</feature>
<feature type="transmembrane region" description="Helical" evidence="8">
    <location>
        <begin position="285"/>
        <end position="305"/>
    </location>
</feature>
<name>J7KCT4_9BILA</name>
<evidence type="ECO:0000256" key="5">
    <source>
        <dbReference type="ARBA" id="ARBA00023136"/>
    </source>
</evidence>
<feature type="transmembrane region" description="Helical" evidence="8">
    <location>
        <begin position="357"/>
        <end position="375"/>
    </location>
</feature>
<feature type="transmembrane region" description="Helical" evidence="8">
    <location>
        <begin position="325"/>
        <end position="345"/>
    </location>
</feature>
<keyword evidence="10" id="KW-0496">Mitochondrion</keyword>
<dbReference type="PANTHER" id="PTHR42829:SF2">
    <property type="entry name" value="NADH-UBIQUINONE OXIDOREDUCTASE CHAIN 5"/>
    <property type="match status" value="1"/>
</dbReference>
<evidence type="ECO:0000256" key="8">
    <source>
        <dbReference type="SAM" id="Phobius"/>
    </source>
</evidence>
<feature type="transmembrane region" description="Helical" evidence="8">
    <location>
        <begin position="6"/>
        <end position="25"/>
    </location>
</feature>
<dbReference type="GO" id="GO:0016020">
    <property type="term" value="C:membrane"/>
    <property type="evidence" value="ECO:0007669"/>
    <property type="project" value="UniProtKB-SubCell"/>
</dbReference>
<geneLocation type="mitochondrion" evidence="10"/>
<evidence type="ECO:0000256" key="1">
    <source>
        <dbReference type="ARBA" id="ARBA00004141"/>
    </source>
</evidence>
<dbReference type="GO" id="GO:0015990">
    <property type="term" value="P:electron transport coupled proton transport"/>
    <property type="evidence" value="ECO:0007669"/>
    <property type="project" value="TreeGrafter"/>
</dbReference>
<feature type="transmembrane region" description="Helical" evidence="8">
    <location>
        <begin position="196"/>
        <end position="218"/>
    </location>
</feature>
<dbReference type="Pfam" id="PF00361">
    <property type="entry name" value="Proton_antipo_M"/>
    <property type="match status" value="1"/>
</dbReference>
<feature type="transmembrane region" description="Helical" evidence="8">
    <location>
        <begin position="396"/>
        <end position="421"/>
    </location>
</feature>
<feature type="transmembrane region" description="Helical" evidence="8">
    <location>
        <begin position="255"/>
        <end position="273"/>
    </location>
</feature>
<feature type="domain" description="NADH:quinone oxidoreductase/Mrp antiporter transmembrane" evidence="9">
    <location>
        <begin position="102"/>
        <end position="365"/>
    </location>
</feature>
<sequence>MLKVVMFIGAVFLLFVVLLMIIFILSNNSMMIISLKIFNMGFFSDFELILSIWSVMFMLMVLLISSSVMMFSFSYFSGLWVSNFVFLYFSFIVSMLWLTLNNNFYWMMFGWDGLGVVSFLLIVYYMNHESINNGLFTLFQNRIGDLFFVLFMVGMIDFFMFNLMWMKWGMIFLILGSSVKSAQFPFNSWLLSAMSAPTPISSLVHSSTLVVAGVYILLQYSYSLGENLDYLKYISFISLFISSFGLLNEMDMKKLIAYSTMNHVSLMMFMLSYKLFKVTYFHLNVHAMFKSLMFMCFGFVMLSSYHSQDKRLVFLGNLNPIIKMIYYYSCLCLAGLPFLSAFFSKDLIIEKFMENNVEIYFIIMLLMFLSLSIYYSMKLLSLTKYMNSYMMMEKSFLGLCGLILMTLVMVLFINIFISLIFSLTFELVSFKLSIYIGVMLFFILSLMTNLNFKLVNYDKMINFKESWFINMFSFDKYVYWNFFLMLEFLGNMNKNKMIVLMNWWIMILIIVLFYSESF</sequence>
<dbReference type="AlphaFoldDB" id="J7KCT4"/>
<dbReference type="EMBL" id="JX184074">
    <property type="protein sequence ID" value="AFQ97020.1"/>
    <property type="molecule type" value="Genomic_DNA"/>
</dbReference>
<dbReference type="PANTHER" id="PTHR42829">
    <property type="entry name" value="NADH-UBIQUINONE OXIDOREDUCTASE CHAIN 5"/>
    <property type="match status" value="1"/>
</dbReference>
<dbReference type="GO" id="GO:0042773">
    <property type="term" value="P:ATP synthesis coupled electron transport"/>
    <property type="evidence" value="ECO:0007669"/>
    <property type="project" value="InterPro"/>
</dbReference>
<keyword evidence="3 8" id="KW-0812">Transmembrane</keyword>
<evidence type="ECO:0000256" key="7">
    <source>
        <dbReference type="ARBA" id="ARBA00049551"/>
    </source>
</evidence>
<dbReference type="EC" id="7.1.1.2" evidence="2"/>
<gene>
    <name evidence="10" type="primary">ND5</name>
</gene>
<dbReference type="InterPro" id="IPR001750">
    <property type="entry name" value="ND/Mrp_TM"/>
</dbReference>
<feature type="transmembrane region" description="Helical" evidence="8">
    <location>
        <begin position="433"/>
        <end position="455"/>
    </location>
</feature>
<evidence type="ECO:0000256" key="4">
    <source>
        <dbReference type="ARBA" id="ARBA00022989"/>
    </source>
</evidence>
<feature type="transmembrane region" description="Helical" evidence="8">
    <location>
        <begin position="46"/>
        <end position="73"/>
    </location>
</feature>
<comment type="catalytic activity">
    <reaction evidence="7">
        <text>a ubiquinone + NADH + 5 H(+)(in) = a ubiquinol + NAD(+) + 4 H(+)(out)</text>
        <dbReference type="Rhea" id="RHEA:29091"/>
        <dbReference type="Rhea" id="RHEA-COMP:9565"/>
        <dbReference type="Rhea" id="RHEA-COMP:9566"/>
        <dbReference type="ChEBI" id="CHEBI:15378"/>
        <dbReference type="ChEBI" id="CHEBI:16389"/>
        <dbReference type="ChEBI" id="CHEBI:17976"/>
        <dbReference type="ChEBI" id="CHEBI:57540"/>
        <dbReference type="ChEBI" id="CHEBI:57945"/>
        <dbReference type="EC" id="7.1.1.2"/>
    </reaction>
</comment>
<evidence type="ECO:0000259" key="9">
    <source>
        <dbReference type="Pfam" id="PF00361"/>
    </source>
</evidence>
<accession>J7KCT4</accession>
<feature type="transmembrane region" description="Helical" evidence="8">
    <location>
        <begin position="498"/>
        <end position="515"/>
    </location>
</feature>
<evidence type="ECO:0000313" key="10">
    <source>
        <dbReference type="EMBL" id="AFQ97020.1"/>
    </source>
</evidence>
<keyword evidence="5 8" id="KW-0472">Membrane</keyword>
<feature type="transmembrane region" description="Helical" evidence="8">
    <location>
        <begin position="79"/>
        <end position="98"/>
    </location>
</feature>